<dbReference type="InterPro" id="IPR055342">
    <property type="entry name" value="MreC_beta-barrel_core"/>
</dbReference>
<dbReference type="OrthoDB" id="8478127at2"/>
<organism evidence="7 8">
    <name type="scientific">Hirschia baltica (strain ATCC 49814 / DSM 5838 / IFAM 1418)</name>
    <dbReference type="NCBI Taxonomy" id="582402"/>
    <lineage>
        <taxon>Bacteria</taxon>
        <taxon>Pseudomonadati</taxon>
        <taxon>Pseudomonadota</taxon>
        <taxon>Alphaproteobacteria</taxon>
        <taxon>Hyphomonadales</taxon>
        <taxon>Hyphomonadaceae</taxon>
        <taxon>Hirschia</taxon>
    </lineage>
</organism>
<dbReference type="KEGG" id="hba:Hbal_0482"/>
<evidence type="ECO:0000256" key="4">
    <source>
        <dbReference type="ARBA" id="ARBA00032089"/>
    </source>
</evidence>
<dbReference type="RefSeq" id="WP_015826334.1">
    <property type="nucleotide sequence ID" value="NC_012982.1"/>
</dbReference>
<dbReference type="PANTHER" id="PTHR34138">
    <property type="entry name" value="CELL SHAPE-DETERMINING PROTEIN MREC"/>
    <property type="match status" value="1"/>
</dbReference>
<proteinExistence type="inferred from homology"/>
<name>C6XN14_HIRBI</name>
<dbReference type="AlphaFoldDB" id="C6XN14"/>
<feature type="domain" description="Rod shape-determining protein MreC beta-barrel core" evidence="6">
    <location>
        <begin position="127"/>
        <end position="240"/>
    </location>
</feature>
<keyword evidence="3" id="KW-0133">Cell shape</keyword>
<protein>
    <recommendedName>
        <fullName evidence="2">Cell shape-determining protein MreC</fullName>
    </recommendedName>
    <alternativeName>
        <fullName evidence="4">Cell shape protein MreC</fullName>
    </alternativeName>
</protein>
<evidence type="ECO:0000259" key="6">
    <source>
        <dbReference type="Pfam" id="PF04085"/>
    </source>
</evidence>
<dbReference type="Proteomes" id="UP000002745">
    <property type="component" value="Chromosome"/>
</dbReference>
<gene>
    <name evidence="7" type="ordered locus">Hbal_0482</name>
</gene>
<evidence type="ECO:0000256" key="3">
    <source>
        <dbReference type="ARBA" id="ARBA00022960"/>
    </source>
</evidence>
<keyword evidence="8" id="KW-1185">Reference proteome</keyword>
<dbReference type="GO" id="GO:0005886">
    <property type="term" value="C:plasma membrane"/>
    <property type="evidence" value="ECO:0007669"/>
    <property type="project" value="TreeGrafter"/>
</dbReference>
<evidence type="ECO:0000313" key="8">
    <source>
        <dbReference type="Proteomes" id="UP000002745"/>
    </source>
</evidence>
<evidence type="ECO:0000313" key="7">
    <source>
        <dbReference type="EMBL" id="ACT58184.1"/>
    </source>
</evidence>
<dbReference type="eggNOG" id="COG1792">
    <property type="taxonomic scope" value="Bacteria"/>
</dbReference>
<dbReference type="InterPro" id="IPR042177">
    <property type="entry name" value="Cell/Rod_1"/>
</dbReference>
<dbReference type="Gene3D" id="2.40.10.350">
    <property type="entry name" value="Rod shape-determining protein MreC, domain 2"/>
    <property type="match status" value="1"/>
</dbReference>
<evidence type="ECO:0000256" key="5">
    <source>
        <dbReference type="SAM" id="MobiDB-lite"/>
    </source>
</evidence>
<evidence type="ECO:0000256" key="2">
    <source>
        <dbReference type="ARBA" id="ARBA00013855"/>
    </source>
</evidence>
<dbReference type="HOGENOM" id="CLU_885019_0_0_5"/>
<dbReference type="STRING" id="582402.Hbal_0482"/>
<sequence>MARHARHQVGAPRFAARAGIAGIAIALLGLLMVQSSSDVRRALQPARARMDGITSQLSSAANHHFAGYTWLFANKASKERIRELESQVHSLERWREASRTMSLRMVEYENMLDLMGEPQIGGVTARVIAETNGPFTHSRIANAGAVHGVFDGFAVVNEHGLLGRVVRTGHRTSRILLLTDYNSRIPVMGRTSLDRALLVGDKKVGARILHAETPDKIVEGEEWVTSGDDGLFERGLRVGFAHQDKEGWRLDLAMQRDAIDFVRILPPPSFVTPEELMISDGKLLTPNTDENLTSQSFEEASNSEQGGTNVGGRP</sequence>
<dbReference type="Gene3D" id="2.40.10.340">
    <property type="entry name" value="Rod shape-determining protein MreC, domain 1"/>
    <property type="match status" value="1"/>
</dbReference>
<dbReference type="InterPro" id="IPR042175">
    <property type="entry name" value="Cell/Rod_MreC_2"/>
</dbReference>
<feature type="compositionally biased region" description="Polar residues" evidence="5">
    <location>
        <begin position="285"/>
        <end position="307"/>
    </location>
</feature>
<dbReference type="GO" id="GO:0008360">
    <property type="term" value="P:regulation of cell shape"/>
    <property type="evidence" value="ECO:0007669"/>
    <property type="project" value="UniProtKB-KW"/>
</dbReference>
<dbReference type="Pfam" id="PF04085">
    <property type="entry name" value="MreC"/>
    <property type="match status" value="1"/>
</dbReference>
<reference evidence="8" key="1">
    <citation type="journal article" date="2011" name="J. Bacteriol.">
        <title>Genome sequences of eight morphologically diverse alphaproteobacteria.</title>
        <authorList>
            <consortium name="US DOE Joint Genome Institute"/>
            <person name="Brown P.J."/>
            <person name="Kysela D.T."/>
            <person name="Buechlein A."/>
            <person name="Hemmerich C."/>
            <person name="Brun Y.V."/>
        </authorList>
    </citation>
    <scope>NUCLEOTIDE SEQUENCE [LARGE SCALE GENOMIC DNA]</scope>
    <source>
        <strain evidence="8">ATCC 49814 / DSM 5838 / IFAM 1418</strain>
    </source>
</reference>
<dbReference type="EMBL" id="CP001678">
    <property type="protein sequence ID" value="ACT58184.1"/>
    <property type="molecule type" value="Genomic_DNA"/>
</dbReference>
<comment type="similarity">
    <text evidence="1">Belongs to the MreC family.</text>
</comment>
<feature type="region of interest" description="Disordered" evidence="5">
    <location>
        <begin position="282"/>
        <end position="314"/>
    </location>
</feature>
<evidence type="ECO:0000256" key="1">
    <source>
        <dbReference type="ARBA" id="ARBA00009369"/>
    </source>
</evidence>
<accession>C6XN14</accession>
<dbReference type="InterPro" id="IPR007221">
    <property type="entry name" value="MreC"/>
</dbReference>
<dbReference type="PANTHER" id="PTHR34138:SF1">
    <property type="entry name" value="CELL SHAPE-DETERMINING PROTEIN MREC"/>
    <property type="match status" value="1"/>
</dbReference>